<organism evidence="1 2">
    <name type="scientific">Parvimonas micra ATCC 33270</name>
    <dbReference type="NCBI Taxonomy" id="411465"/>
    <lineage>
        <taxon>Bacteria</taxon>
        <taxon>Bacillati</taxon>
        <taxon>Bacillota</taxon>
        <taxon>Tissierellia</taxon>
        <taxon>Tissierellales</taxon>
        <taxon>Peptoniphilaceae</taxon>
        <taxon>Parvimonas</taxon>
    </lineage>
</organism>
<reference evidence="1 2" key="2">
    <citation type="submission" date="2007-09" db="EMBL/GenBank/DDBJ databases">
        <authorList>
            <person name="Fulton L."/>
            <person name="Clifton S."/>
            <person name="Fulton B."/>
            <person name="Xu J."/>
            <person name="Minx P."/>
            <person name="Pepin K.H."/>
            <person name="Johnson M."/>
            <person name="Thiruvilangam P."/>
            <person name="Bhonagiri V."/>
            <person name="Nash W.E."/>
            <person name="Mardis E.R."/>
            <person name="Wilson R.K."/>
        </authorList>
    </citation>
    <scope>NUCLEOTIDE SEQUENCE [LARGE SCALE GENOMIC DNA]</scope>
    <source>
        <strain evidence="1 2">ATCC 33270</strain>
    </source>
</reference>
<proteinExistence type="predicted"/>
<dbReference type="AlphaFoldDB" id="A8SI92"/>
<gene>
    <name evidence="1" type="ORF">PEPMIC_00044</name>
</gene>
<evidence type="ECO:0000313" key="1">
    <source>
        <dbReference type="EMBL" id="EDP24822.1"/>
    </source>
</evidence>
<comment type="caution">
    <text evidence="1">The sequence shown here is derived from an EMBL/GenBank/DDBJ whole genome shotgun (WGS) entry which is preliminary data.</text>
</comment>
<accession>A8SI92</accession>
<evidence type="ECO:0000313" key="2">
    <source>
        <dbReference type="Proteomes" id="UP000003162"/>
    </source>
</evidence>
<dbReference type="HOGENOM" id="CLU_3346906_0_0_9"/>
<protein>
    <submittedName>
        <fullName evidence="1">Uncharacterized protein</fullName>
    </submittedName>
</protein>
<sequence length="37" mass="4278">MKIKAGAWTRLTGQQKMLLLAFAQRSAKAEFVRRWGK</sequence>
<name>A8SI92_9FIRM</name>
<reference evidence="1 2" key="1">
    <citation type="submission" date="2007-09" db="EMBL/GenBank/DDBJ databases">
        <title>Draft genome sequence of Peptostreptococcus micros (ATCC 33270).</title>
        <authorList>
            <person name="Sudarsanam P."/>
            <person name="Ley R."/>
            <person name="Guruge J."/>
            <person name="Turnbaugh P.J."/>
            <person name="Mahowald M."/>
            <person name="Liep D."/>
            <person name="Gordon J."/>
        </authorList>
    </citation>
    <scope>NUCLEOTIDE SEQUENCE [LARGE SCALE GENOMIC DNA]</scope>
    <source>
        <strain evidence="1 2">ATCC 33270</strain>
    </source>
</reference>
<dbReference type="Proteomes" id="UP000003162">
    <property type="component" value="Unassembled WGS sequence"/>
</dbReference>
<dbReference type="EMBL" id="ABEE02000011">
    <property type="protein sequence ID" value="EDP24822.1"/>
    <property type="molecule type" value="Genomic_DNA"/>
</dbReference>